<dbReference type="EMBL" id="BSET01000002">
    <property type="protein sequence ID" value="GLK02330.1"/>
    <property type="molecule type" value="Genomic_DNA"/>
</dbReference>
<evidence type="ECO:0000256" key="1">
    <source>
        <dbReference type="SAM" id="MobiDB-lite"/>
    </source>
</evidence>
<reference evidence="3" key="1">
    <citation type="journal article" date="2014" name="Int. J. Syst. Evol. Microbiol.">
        <title>Complete genome sequence of Corynebacterium casei LMG S-19264T (=DSM 44701T), isolated from a smear-ripened cheese.</title>
        <authorList>
            <consortium name="US DOE Joint Genome Institute (JGI-PGF)"/>
            <person name="Walter F."/>
            <person name="Albersmeier A."/>
            <person name="Kalinowski J."/>
            <person name="Ruckert C."/>
        </authorList>
    </citation>
    <scope>NUCLEOTIDE SEQUENCE</scope>
    <source>
        <strain evidence="3">VKM Ac-1958</strain>
    </source>
</reference>
<feature type="compositionally biased region" description="Pro residues" evidence="1">
    <location>
        <begin position="91"/>
        <end position="100"/>
    </location>
</feature>
<keyword evidence="2" id="KW-0472">Membrane</keyword>
<keyword evidence="4" id="KW-1185">Reference proteome</keyword>
<dbReference type="Proteomes" id="UP001142325">
    <property type="component" value="Unassembled WGS sequence"/>
</dbReference>
<evidence type="ECO:0000313" key="4">
    <source>
        <dbReference type="Proteomes" id="UP001142325"/>
    </source>
</evidence>
<keyword evidence="2" id="KW-0812">Transmembrane</keyword>
<dbReference type="Pfam" id="PF11298">
    <property type="entry name" value="DUF3099"/>
    <property type="match status" value="1"/>
</dbReference>
<accession>A0A9W6M8Y7</accession>
<evidence type="ECO:0000313" key="3">
    <source>
        <dbReference type="EMBL" id="GLK02330.1"/>
    </source>
</evidence>
<evidence type="ECO:0000256" key="2">
    <source>
        <dbReference type="SAM" id="Phobius"/>
    </source>
</evidence>
<feature type="transmembrane region" description="Helical" evidence="2">
    <location>
        <begin position="49"/>
        <end position="69"/>
    </location>
</feature>
<gene>
    <name evidence="3" type="ORF">GCM10017596_20450</name>
</gene>
<sequence>MASRRTPSLTSLPRAPRDEESARVRHYIITMGIRVVCFILMVAVTPYGWYTWVFGIAAAVLPYFAVVIANAGSDNKEPTAESPQMQLAPPSQEPVAPPAEQPRTITLHESRPLLDAQNDSAEGDDESSRE</sequence>
<comment type="caution">
    <text evidence="3">The sequence shown here is derived from an EMBL/GenBank/DDBJ whole genome shotgun (WGS) entry which is preliminary data.</text>
</comment>
<protein>
    <recommendedName>
        <fullName evidence="5">DUF3099 domain-containing protein</fullName>
    </recommendedName>
</protein>
<feature type="region of interest" description="Disordered" evidence="1">
    <location>
        <begin position="74"/>
        <end position="130"/>
    </location>
</feature>
<evidence type="ECO:0008006" key="5">
    <source>
        <dbReference type="Google" id="ProtNLM"/>
    </source>
</evidence>
<feature type="compositionally biased region" description="Acidic residues" evidence="1">
    <location>
        <begin position="121"/>
        <end position="130"/>
    </location>
</feature>
<organism evidence="3 4">
    <name type="scientific">Microbacterium keratanolyticum</name>
    <dbReference type="NCBI Taxonomy" id="67574"/>
    <lineage>
        <taxon>Bacteria</taxon>
        <taxon>Bacillati</taxon>
        <taxon>Actinomycetota</taxon>
        <taxon>Actinomycetes</taxon>
        <taxon>Micrococcales</taxon>
        <taxon>Microbacteriaceae</taxon>
        <taxon>Microbacterium</taxon>
    </lineage>
</organism>
<dbReference type="InterPro" id="IPR021449">
    <property type="entry name" value="DUF3099"/>
</dbReference>
<feature type="transmembrane region" description="Helical" evidence="2">
    <location>
        <begin position="24"/>
        <end position="43"/>
    </location>
</feature>
<dbReference type="AlphaFoldDB" id="A0A9W6M8Y7"/>
<keyword evidence="2" id="KW-1133">Transmembrane helix</keyword>
<dbReference type="RefSeq" id="WP_204940234.1">
    <property type="nucleotide sequence ID" value="NZ_BAAAUM010000002.1"/>
</dbReference>
<reference evidence="3" key="2">
    <citation type="submission" date="2023-01" db="EMBL/GenBank/DDBJ databases">
        <authorList>
            <person name="Sun Q."/>
            <person name="Evtushenko L."/>
        </authorList>
    </citation>
    <scope>NUCLEOTIDE SEQUENCE</scope>
    <source>
        <strain evidence="3">VKM Ac-1958</strain>
    </source>
</reference>
<proteinExistence type="predicted"/>
<name>A0A9W6M8Y7_9MICO</name>